<dbReference type="InterPro" id="IPR011006">
    <property type="entry name" value="CheY-like_superfamily"/>
</dbReference>
<dbReference type="GO" id="GO:0000160">
    <property type="term" value="P:phosphorelay signal transduction system"/>
    <property type="evidence" value="ECO:0007669"/>
    <property type="project" value="InterPro"/>
</dbReference>
<reference evidence="7 8" key="1">
    <citation type="submission" date="2018-11" db="EMBL/GenBank/DDBJ databases">
        <title>Flavobacterium sp. nov., YIM 102701-2 draft genome.</title>
        <authorList>
            <person name="Li G."/>
            <person name="Jiang Y."/>
        </authorList>
    </citation>
    <scope>NUCLEOTIDE SEQUENCE [LARGE SCALE GENOMIC DNA]</scope>
    <source>
        <strain evidence="7 8">YIM 102701-2</strain>
    </source>
</reference>
<evidence type="ECO:0000256" key="1">
    <source>
        <dbReference type="ARBA" id="ARBA00022553"/>
    </source>
</evidence>
<keyword evidence="4" id="KW-0472">Membrane</keyword>
<dbReference type="SUPFAM" id="SSF52172">
    <property type="entry name" value="CheY-like"/>
    <property type="match status" value="1"/>
</dbReference>
<evidence type="ECO:0000313" key="8">
    <source>
        <dbReference type="Proteomes" id="UP000275719"/>
    </source>
</evidence>
<accession>A0A3P3WB38</accession>
<dbReference type="GO" id="GO:0003677">
    <property type="term" value="F:DNA binding"/>
    <property type="evidence" value="ECO:0007669"/>
    <property type="project" value="UniProtKB-KW"/>
</dbReference>
<dbReference type="OrthoDB" id="9797341at2"/>
<dbReference type="GO" id="GO:0006355">
    <property type="term" value="P:regulation of DNA-templated transcription"/>
    <property type="evidence" value="ECO:0007669"/>
    <property type="project" value="InterPro"/>
</dbReference>
<dbReference type="PANTHER" id="PTHR43214">
    <property type="entry name" value="TWO-COMPONENT RESPONSE REGULATOR"/>
    <property type="match status" value="1"/>
</dbReference>
<dbReference type="InterPro" id="IPR039420">
    <property type="entry name" value="WalR-like"/>
</dbReference>
<evidence type="ECO:0000256" key="2">
    <source>
        <dbReference type="ARBA" id="ARBA00023125"/>
    </source>
</evidence>
<evidence type="ECO:0000256" key="4">
    <source>
        <dbReference type="SAM" id="Phobius"/>
    </source>
</evidence>
<gene>
    <name evidence="7" type="ORF">EG240_03425</name>
</gene>
<evidence type="ECO:0000259" key="5">
    <source>
        <dbReference type="PROSITE" id="PS50043"/>
    </source>
</evidence>
<dbReference type="RefSeq" id="WP_125017449.1">
    <property type="nucleotide sequence ID" value="NZ_RQVQ01000006.1"/>
</dbReference>
<dbReference type="Proteomes" id="UP000275719">
    <property type="component" value="Unassembled WGS sequence"/>
</dbReference>
<dbReference type="PANTHER" id="PTHR43214:SF43">
    <property type="entry name" value="TWO-COMPONENT RESPONSE REGULATOR"/>
    <property type="match status" value="1"/>
</dbReference>
<keyword evidence="4" id="KW-0812">Transmembrane</keyword>
<dbReference type="EMBL" id="RQVQ01000006">
    <property type="protein sequence ID" value="RRJ92240.1"/>
    <property type="molecule type" value="Genomic_DNA"/>
</dbReference>
<proteinExistence type="predicted"/>
<feature type="modified residue" description="4-aspartylphosphate" evidence="3">
    <location>
        <position position="59"/>
    </location>
</feature>
<evidence type="ECO:0000259" key="6">
    <source>
        <dbReference type="PROSITE" id="PS50110"/>
    </source>
</evidence>
<dbReference type="PRINTS" id="PR00038">
    <property type="entry name" value="HTHLUXR"/>
</dbReference>
<dbReference type="InterPro" id="IPR000792">
    <property type="entry name" value="Tscrpt_reg_LuxR_C"/>
</dbReference>
<feature type="domain" description="Response regulatory" evidence="6">
    <location>
        <begin position="6"/>
        <end position="124"/>
    </location>
</feature>
<name>A0A3P3WB38_9FLAO</name>
<dbReference type="CDD" id="cd17535">
    <property type="entry name" value="REC_NarL-like"/>
    <property type="match status" value="1"/>
</dbReference>
<keyword evidence="4" id="KW-1133">Transmembrane helix</keyword>
<sequence>MKQIINIALLDDDCLFVEGLASLIGTNPNFKVIFKSSNPVDFIEYLKNSKELPDVALIDLNMKPMTGLEVLNIINQNEIDLRIIVLSSLFNSVMYGYMIKYSISAFLPKYTDKNELFEAIEQVYHHKVFMNEENQLLINEYYSSKSKNQNPWSNIFLTEREHEVLICICKELSTREIAENLFITVKTVESHRSKIMEKIGCKNVIGMVVFAILNGLFVLTTKNEMQNQGKP</sequence>
<keyword evidence="2 7" id="KW-0238">DNA-binding</keyword>
<feature type="domain" description="HTH luxR-type" evidence="5">
    <location>
        <begin position="150"/>
        <end position="215"/>
    </location>
</feature>
<dbReference type="InterPro" id="IPR001789">
    <property type="entry name" value="Sig_transdc_resp-reg_receiver"/>
</dbReference>
<dbReference type="InterPro" id="IPR016032">
    <property type="entry name" value="Sig_transdc_resp-reg_C-effctor"/>
</dbReference>
<dbReference type="Gene3D" id="1.10.10.10">
    <property type="entry name" value="Winged helix-like DNA-binding domain superfamily/Winged helix DNA-binding domain"/>
    <property type="match status" value="1"/>
</dbReference>
<dbReference type="Gene3D" id="3.40.50.2300">
    <property type="match status" value="1"/>
</dbReference>
<dbReference type="Pfam" id="PF00196">
    <property type="entry name" value="GerE"/>
    <property type="match status" value="1"/>
</dbReference>
<evidence type="ECO:0000256" key="3">
    <source>
        <dbReference type="PROSITE-ProRule" id="PRU00169"/>
    </source>
</evidence>
<keyword evidence="1 3" id="KW-0597">Phosphoprotein</keyword>
<dbReference type="SMART" id="SM00421">
    <property type="entry name" value="HTH_LUXR"/>
    <property type="match status" value="1"/>
</dbReference>
<feature type="transmembrane region" description="Helical" evidence="4">
    <location>
        <begin position="204"/>
        <end position="221"/>
    </location>
</feature>
<dbReference type="SUPFAM" id="SSF46894">
    <property type="entry name" value="C-terminal effector domain of the bipartite response regulators"/>
    <property type="match status" value="1"/>
</dbReference>
<protein>
    <submittedName>
        <fullName evidence="7">DNA-binding response regulator</fullName>
    </submittedName>
</protein>
<dbReference type="CDD" id="cd06170">
    <property type="entry name" value="LuxR_C_like"/>
    <property type="match status" value="1"/>
</dbReference>
<dbReference type="PROSITE" id="PS50110">
    <property type="entry name" value="RESPONSE_REGULATORY"/>
    <property type="match status" value="1"/>
</dbReference>
<keyword evidence="8" id="KW-1185">Reference proteome</keyword>
<evidence type="ECO:0000313" key="7">
    <source>
        <dbReference type="EMBL" id="RRJ92240.1"/>
    </source>
</evidence>
<dbReference type="PROSITE" id="PS50043">
    <property type="entry name" value="HTH_LUXR_2"/>
    <property type="match status" value="1"/>
</dbReference>
<dbReference type="SMART" id="SM00448">
    <property type="entry name" value="REC"/>
    <property type="match status" value="1"/>
</dbReference>
<dbReference type="InterPro" id="IPR058245">
    <property type="entry name" value="NreC/VraR/RcsB-like_REC"/>
</dbReference>
<dbReference type="Pfam" id="PF00072">
    <property type="entry name" value="Response_reg"/>
    <property type="match status" value="1"/>
</dbReference>
<comment type="caution">
    <text evidence="7">The sequence shown here is derived from an EMBL/GenBank/DDBJ whole genome shotgun (WGS) entry which is preliminary data.</text>
</comment>
<dbReference type="AlphaFoldDB" id="A0A3P3WB38"/>
<dbReference type="InterPro" id="IPR036388">
    <property type="entry name" value="WH-like_DNA-bd_sf"/>
</dbReference>
<organism evidence="7 8">
    <name type="scientific">Paenimyroides tangerinum</name>
    <dbReference type="NCBI Taxonomy" id="2488728"/>
    <lineage>
        <taxon>Bacteria</taxon>
        <taxon>Pseudomonadati</taxon>
        <taxon>Bacteroidota</taxon>
        <taxon>Flavobacteriia</taxon>
        <taxon>Flavobacteriales</taxon>
        <taxon>Flavobacteriaceae</taxon>
        <taxon>Paenimyroides</taxon>
    </lineage>
</organism>